<name>A0A6J4UHH1_9BACT</name>
<evidence type="ECO:0000313" key="2">
    <source>
        <dbReference type="EMBL" id="CAA9549706.1"/>
    </source>
</evidence>
<feature type="compositionally biased region" description="Basic and acidic residues" evidence="1">
    <location>
        <begin position="131"/>
        <end position="141"/>
    </location>
</feature>
<gene>
    <name evidence="2" type="ORF">AVDCRST_MAG59-1643</name>
</gene>
<proteinExistence type="predicted"/>
<feature type="compositionally biased region" description="Basic and acidic residues" evidence="1">
    <location>
        <begin position="233"/>
        <end position="247"/>
    </location>
</feature>
<dbReference type="EMBL" id="CADCWF010000102">
    <property type="protein sequence ID" value="CAA9549706.1"/>
    <property type="molecule type" value="Genomic_DNA"/>
</dbReference>
<feature type="compositionally biased region" description="Basic and acidic residues" evidence="1">
    <location>
        <begin position="165"/>
        <end position="175"/>
    </location>
</feature>
<feature type="non-terminal residue" evidence="2">
    <location>
        <position position="350"/>
    </location>
</feature>
<feature type="compositionally biased region" description="Basic residues" evidence="1">
    <location>
        <begin position="176"/>
        <end position="197"/>
    </location>
</feature>
<feature type="compositionally biased region" description="Gly residues" evidence="1">
    <location>
        <begin position="250"/>
        <end position="269"/>
    </location>
</feature>
<accession>A0A6J4UHH1</accession>
<feature type="region of interest" description="Disordered" evidence="1">
    <location>
        <begin position="1"/>
        <end position="350"/>
    </location>
</feature>
<reference evidence="2" key="1">
    <citation type="submission" date="2020-02" db="EMBL/GenBank/DDBJ databases">
        <authorList>
            <person name="Meier V. D."/>
        </authorList>
    </citation>
    <scope>NUCLEOTIDE SEQUENCE</scope>
    <source>
        <strain evidence="2">AVDCRST_MAG59</strain>
    </source>
</reference>
<feature type="compositionally biased region" description="Basic residues" evidence="1">
    <location>
        <begin position="68"/>
        <end position="81"/>
    </location>
</feature>
<feature type="compositionally biased region" description="Basic residues" evidence="1">
    <location>
        <begin position="15"/>
        <end position="29"/>
    </location>
</feature>
<feature type="compositionally biased region" description="Gly residues" evidence="1">
    <location>
        <begin position="35"/>
        <end position="48"/>
    </location>
</feature>
<feature type="compositionally biased region" description="Basic and acidic residues" evidence="1">
    <location>
        <begin position="314"/>
        <end position="328"/>
    </location>
</feature>
<feature type="compositionally biased region" description="Basic and acidic residues" evidence="1">
    <location>
        <begin position="82"/>
        <end position="93"/>
    </location>
</feature>
<organism evidence="2">
    <name type="scientific">uncultured Thermomicrobiales bacterium</name>
    <dbReference type="NCBI Taxonomy" id="1645740"/>
    <lineage>
        <taxon>Bacteria</taxon>
        <taxon>Pseudomonadati</taxon>
        <taxon>Thermomicrobiota</taxon>
        <taxon>Thermomicrobia</taxon>
        <taxon>Thermomicrobiales</taxon>
        <taxon>environmental samples</taxon>
    </lineage>
</organism>
<feature type="compositionally biased region" description="Gly residues" evidence="1">
    <location>
        <begin position="111"/>
        <end position="123"/>
    </location>
</feature>
<protein>
    <submittedName>
        <fullName evidence="2">Hydroxymethylpyrimidine ABC transporter, substrate-binding component</fullName>
    </submittedName>
</protein>
<sequence length="350" mass="35432">APRSVAPLPSPLPPPRRRRGRRSGPRRAPCRPSGGRPGGGSGNAGDAGTGLVPEREPRRALPGAGARLVRRRGAGGRRIHPVRPDDRAADGRGRARHLRHLLPDRCPAGPRGWGAGRLGGGAGAAAAAGDHGPRGFGDRAAGRPPRQDGGLPRDPEPGGVPGDDAGDRRAGDGRRRVGQRRLRPRAGRHLRSRRWRLGRLLDPRDDPGRAGGLPGLTAAGRGMGGAALLRAGPRRERADGGGRRRDGAQVPGGGATRLRGGGGRTGGGARCARRGQPGPRPGGRGGGVSARDPGMDGGRGGVRDAGARAVGRLCDLDDRAGVDPDRAGRGGGLPSGPAADGRGGDARGGL</sequence>
<evidence type="ECO:0000256" key="1">
    <source>
        <dbReference type="SAM" id="MobiDB-lite"/>
    </source>
</evidence>
<feature type="compositionally biased region" description="Basic and acidic residues" evidence="1">
    <location>
        <begin position="199"/>
        <end position="208"/>
    </location>
</feature>
<dbReference type="AlphaFoldDB" id="A0A6J4UHH1"/>
<feature type="non-terminal residue" evidence="2">
    <location>
        <position position="1"/>
    </location>
</feature>
<feature type="compositionally biased region" description="Low complexity" evidence="1">
    <location>
        <begin position="215"/>
        <end position="231"/>
    </location>
</feature>